<evidence type="ECO:0000313" key="2">
    <source>
        <dbReference type="EMBL" id="KDQ52778.1"/>
    </source>
</evidence>
<dbReference type="SUPFAM" id="SSF56399">
    <property type="entry name" value="ADP-ribosylation"/>
    <property type="match status" value="1"/>
</dbReference>
<accession>A0A067PCY6</accession>
<reference evidence="3" key="1">
    <citation type="journal article" date="2014" name="Proc. Natl. Acad. Sci. U.S.A.">
        <title>Extensive sampling of basidiomycete genomes demonstrates inadequacy of the white-rot/brown-rot paradigm for wood decay fungi.</title>
        <authorList>
            <person name="Riley R."/>
            <person name="Salamov A.A."/>
            <person name="Brown D.W."/>
            <person name="Nagy L.G."/>
            <person name="Floudas D."/>
            <person name="Held B.W."/>
            <person name="Levasseur A."/>
            <person name="Lombard V."/>
            <person name="Morin E."/>
            <person name="Otillar R."/>
            <person name="Lindquist E.A."/>
            <person name="Sun H."/>
            <person name="LaButti K.M."/>
            <person name="Schmutz J."/>
            <person name="Jabbour D."/>
            <person name="Luo H."/>
            <person name="Baker S.E."/>
            <person name="Pisabarro A.G."/>
            <person name="Walton J.D."/>
            <person name="Blanchette R.A."/>
            <person name="Henrissat B."/>
            <person name="Martin F."/>
            <person name="Cullen D."/>
            <person name="Hibbett D.S."/>
            <person name="Grigoriev I.V."/>
        </authorList>
    </citation>
    <scope>NUCLEOTIDE SEQUENCE [LARGE SCALE GENOMIC DNA]</scope>
    <source>
        <strain evidence="3">MUCL 33604</strain>
    </source>
</reference>
<sequence>MSARTSATSNLCEECHQRPKCHPHPYCGRRCATANANRKAQSNGNPGMCIGCKSKPKFKDGNKIHDYCSRRCAGLNSTTQSSGNIGMCIGCNAFPRRKEGNVTHDYCSRSCALNSRGKRASHGLAIQAPTNIPQTRPDHACLWCKKAEKRIGQFCSLLCDASATRTAPSILEVPADHVTFKSVSGQFKASWRHANKKCPVVKKIYKVIVDSASRDRYFAYRDAVEARGHFASRPGSSLSVGNEHRRWHGTSRACNLGDTGHTTLCNGVCALCSIIRTSYDIALVGGNTGFSRFGKGIYASSTSSKSDDYSKNTGKSSLKAMLLNTVVVGKGHKLYHNDPNLTGPPLSFDSILAETGHDLNHDEVIVYNNDAIRPAYLVMYDA</sequence>
<dbReference type="InterPro" id="IPR012317">
    <property type="entry name" value="Poly(ADP-ribose)pol_cat_dom"/>
</dbReference>
<proteinExistence type="predicted"/>
<keyword evidence="3" id="KW-1185">Reference proteome</keyword>
<dbReference type="OrthoDB" id="9514740at2759"/>
<dbReference type="Pfam" id="PF00644">
    <property type="entry name" value="PARP"/>
    <property type="match status" value="1"/>
</dbReference>
<dbReference type="STRING" id="933084.A0A067PCY6"/>
<feature type="domain" description="PARP catalytic" evidence="1">
    <location>
        <begin position="273"/>
        <end position="347"/>
    </location>
</feature>
<organism evidence="2 3">
    <name type="scientific">Jaapia argillacea MUCL 33604</name>
    <dbReference type="NCBI Taxonomy" id="933084"/>
    <lineage>
        <taxon>Eukaryota</taxon>
        <taxon>Fungi</taxon>
        <taxon>Dikarya</taxon>
        <taxon>Basidiomycota</taxon>
        <taxon>Agaricomycotina</taxon>
        <taxon>Agaricomycetes</taxon>
        <taxon>Agaricomycetidae</taxon>
        <taxon>Jaapiales</taxon>
        <taxon>Jaapiaceae</taxon>
        <taxon>Jaapia</taxon>
    </lineage>
</organism>
<dbReference type="Gene3D" id="3.90.228.10">
    <property type="match status" value="1"/>
</dbReference>
<dbReference type="HOGENOM" id="CLU_039434_0_0_1"/>
<dbReference type="PANTHER" id="PTHR31681:SF3">
    <property type="entry name" value="OS04G0690100 PROTEIN"/>
    <property type="match status" value="1"/>
</dbReference>
<gene>
    <name evidence="2" type="ORF">JAAARDRAFT_476269</name>
</gene>
<name>A0A067PCY6_9AGAM</name>
<dbReference type="EMBL" id="KL197738">
    <property type="protein sequence ID" value="KDQ52778.1"/>
    <property type="molecule type" value="Genomic_DNA"/>
</dbReference>
<protein>
    <recommendedName>
        <fullName evidence="1">PARP catalytic domain-containing protein</fullName>
    </recommendedName>
</protein>
<dbReference type="AlphaFoldDB" id="A0A067PCY6"/>
<evidence type="ECO:0000313" key="3">
    <source>
        <dbReference type="Proteomes" id="UP000027265"/>
    </source>
</evidence>
<dbReference type="Proteomes" id="UP000027265">
    <property type="component" value="Unassembled WGS sequence"/>
</dbReference>
<dbReference type="PANTHER" id="PTHR31681">
    <property type="entry name" value="C2H2-LIKE ZINC FINGER PROTEIN"/>
    <property type="match status" value="1"/>
</dbReference>
<evidence type="ECO:0000259" key="1">
    <source>
        <dbReference type="Pfam" id="PF00644"/>
    </source>
</evidence>
<dbReference type="InParanoid" id="A0A067PCY6"/>
<dbReference type="GO" id="GO:0003950">
    <property type="term" value="F:NAD+ poly-ADP-ribosyltransferase activity"/>
    <property type="evidence" value="ECO:0007669"/>
    <property type="project" value="InterPro"/>
</dbReference>